<keyword evidence="3" id="KW-0560">Oxidoreductase</keyword>
<dbReference type="Proteomes" id="UP000235672">
    <property type="component" value="Unassembled WGS sequence"/>
</dbReference>
<name>A0A2J6Q211_9HELO</name>
<dbReference type="FunFam" id="3.40.50.720:FF:000084">
    <property type="entry name" value="Short-chain dehydrogenase reductase"/>
    <property type="match status" value="1"/>
</dbReference>
<accession>A0A2J6Q211</accession>
<evidence type="ECO:0000313" key="5">
    <source>
        <dbReference type="Proteomes" id="UP000235672"/>
    </source>
</evidence>
<evidence type="ECO:0000256" key="2">
    <source>
        <dbReference type="ARBA" id="ARBA00022857"/>
    </source>
</evidence>
<dbReference type="PRINTS" id="PR00081">
    <property type="entry name" value="GDHRDH"/>
</dbReference>
<sequence length="249" mass="25900">MSMEGKVVAISGGASGIGLATAKLISSRGATVCIADVDPKALEGAKSHFTPLNVPFTVTKVDVTKRSEVEAWIDSIIQKFGRLDGAVNGAGIIGKHHGITKLADVEDEEWDRIIAVNLTGLMYCLRAELRKVSDHGSIVNVASIQGVMGFPGSAAYSASKHAVVGLTRCTAKEVGDREIRVNAVAPGSIVTPLLLKAQEGNPDEGKNNPTAVKRNGTAEEIAGIIAFLLGPESSYVTGSVYGGDGGWNC</sequence>
<dbReference type="PANTHER" id="PTHR24321:SF8">
    <property type="entry name" value="ESTRADIOL 17-BETA-DEHYDROGENASE 8-RELATED"/>
    <property type="match status" value="1"/>
</dbReference>
<dbReference type="GO" id="GO:0016491">
    <property type="term" value="F:oxidoreductase activity"/>
    <property type="evidence" value="ECO:0007669"/>
    <property type="project" value="UniProtKB-KW"/>
</dbReference>
<evidence type="ECO:0000313" key="4">
    <source>
        <dbReference type="EMBL" id="PMD20320.1"/>
    </source>
</evidence>
<dbReference type="InterPro" id="IPR002347">
    <property type="entry name" value="SDR_fam"/>
</dbReference>
<comment type="similarity">
    <text evidence="1">Belongs to the short-chain dehydrogenases/reductases (SDR) family.</text>
</comment>
<keyword evidence="2" id="KW-0521">NADP</keyword>
<dbReference type="PROSITE" id="PS00061">
    <property type="entry name" value="ADH_SHORT"/>
    <property type="match status" value="1"/>
</dbReference>
<reference evidence="4 5" key="1">
    <citation type="submission" date="2016-05" db="EMBL/GenBank/DDBJ databases">
        <title>A degradative enzymes factory behind the ericoid mycorrhizal symbiosis.</title>
        <authorList>
            <consortium name="DOE Joint Genome Institute"/>
            <person name="Martino E."/>
            <person name="Morin E."/>
            <person name="Grelet G."/>
            <person name="Kuo A."/>
            <person name="Kohler A."/>
            <person name="Daghino S."/>
            <person name="Barry K."/>
            <person name="Choi C."/>
            <person name="Cichocki N."/>
            <person name="Clum A."/>
            <person name="Copeland A."/>
            <person name="Hainaut M."/>
            <person name="Haridas S."/>
            <person name="Labutti K."/>
            <person name="Lindquist E."/>
            <person name="Lipzen A."/>
            <person name="Khouja H.-R."/>
            <person name="Murat C."/>
            <person name="Ohm R."/>
            <person name="Olson A."/>
            <person name="Spatafora J."/>
            <person name="Veneault-Fourrey C."/>
            <person name="Henrissat B."/>
            <person name="Grigoriev I."/>
            <person name="Martin F."/>
            <person name="Perotto S."/>
        </authorList>
    </citation>
    <scope>NUCLEOTIDE SEQUENCE [LARGE SCALE GENOMIC DNA]</scope>
    <source>
        <strain evidence="4 5">UAMH 7357</strain>
    </source>
</reference>
<dbReference type="Pfam" id="PF13561">
    <property type="entry name" value="adh_short_C2"/>
    <property type="match status" value="1"/>
</dbReference>
<dbReference type="PANTHER" id="PTHR24321">
    <property type="entry name" value="DEHYDROGENASES, SHORT CHAIN"/>
    <property type="match status" value="1"/>
</dbReference>
<dbReference type="GO" id="GO:0009688">
    <property type="term" value="P:abscisic acid biosynthetic process"/>
    <property type="evidence" value="ECO:0007669"/>
    <property type="project" value="UniProtKB-ARBA"/>
</dbReference>
<proteinExistence type="inferred from homology"/>
<dbReference type="STRING" id="1745343.A0A2J6Q211"/>
<dbReference type="InterPro" id="IPR020904">
    <property type="entry name" value="Sc_DH/Rdtase_CS"/>
</dbReference>
<dbReference type="CDD" id="cd05233">
    <property type="entry name" value="SDR_c"/>
    <property type="match status" value="1"/>
</dbReference>
<dbReference type="EMBL" id="KZ613485">
    <property type="protein sequence ID" value="PMD20320.1"/>
    <property type="molecule type" value="Genomic_DNA"/>
</dbReference>
<dbReference type="PRINTS" id="PR00080">
    <property type="entry name" value="SDRFAMILY"/>
</dbReference>
<dbReference type="OrthoDB" id="1669814at2759"/>
<dbReference type="Gene3D" id="3.40.50.720">
    <property type="entry name" value="NAD(P)-binding Rossmann-like Domain"/>
    <property type="match status" value="1"/>
</dbReference>
<organism evidence="4 5">
    <name type="scientific">Hyaloscypha hepaticicola</name>
    <dbReference type="NCBI Taxonomy" id="2082293"/>
    <lineage>
        <taxon>Eukaryota</taxon>
        <taxon>Fungi</taxon>
        <taxon>Dikarya</taxon>
        <taxon>Ascomycota</taxon>
        <taxon>Pezizomycotina</taxon>
        <taxon>Leotiomycetes</taxon>
        <taxon>Helotiales</taxon>
        <taxon>Hyaloscyphaceae</taxon>
        <taxon>Hyaloscypha</taxon>
    </lineage>
</organism>
<dbReference type="InterPro" id="IPR036291">
    <property type="entry name" value="NAD(P)-bd_dom_sf"/>
</dbReference>
<evidence type="ECO:0000256" key="3">
    <source>
        <dbReference type="ARBA" id="ARBA00023002"/>
    </source>
</evidence>
<keyword evidence="5" id="KW-1185">Reference proteome</keyword>
<evidence type="ECO:0000256" key="1">
    <source>
        <dbReference type="ARBA" id="ARBA00006484"/>
    </source>
</evidence>
<protein>
    <submittedName>
        <fullName evidence="4">Short-chain dehydrogenase</fullName>
    </submittedName>
</protein>
<dbReference type="AlphaFoldDB" id="A0A2J6Q211"/>
<gene>
    <name evidence="4" type="ORF">NA56DRAFT_627590</name>
</gene>
<dbReference type="SUPFAM" id="SSF51735">
    <property type="entry name" value="NAD(P)-binding Rossmann-fold domains"/>
    <property type="match status" value="1"/>
</dbReference>